<dbReference type="InterPro" id="IPR005543">
    <property type="entry name" value="PASTA_dom"/>
</dbReference>
<feature type="domain" description="Protein kinase" evidence="11">
    <location>
        <begin position="18"/>
        <end position="281"/>
    </location>
</feature>
<evidence type="ECO:0000259" key="12">
    <source>
        <dbReference type="PROSITE" id="PS51178"/>
    </source>
</evidence>
<evidence type="ECO:0000256" key="8">
    <source>
        <dbReference type="ARBA" id="ARBA00048679"/>
    </source>
</evidence>
<evidence type="ECO:0000259" key="11">
    <source>
        <dbReference type="PROSITE" id="PS50011"/>
    </source>
</evidence>
<dbReference type="PROSITE" id="PS51178">
    <property type="entry name" value="PASTA"/>
    <property type="match status" value="4"/>
</dbReference>
<keyword evidence="6" id="KW-0067">ATP-binding</keyword>
<keyword evidence="3" id="KW-0808">Transferase</keyword>
<dbReference type="SMART" id="SM00740">
    <property type="entry name" value="PASTA"/>
    <property type="match status" value="4"/>
</dbReference>
<dbReference type="CDD" id="cd06577">
    <property type="entry name" value="PASTA_pknB"/>
    <property type="match status" value="4"/>
</dbReference>
<dbReference type="InterPro" id="IPR011009">
    <property type="entry name" value="Kinase-like_dom_sf"/>
</dbReference>
<protein>
    <recommendedName>
        <fullName evidence="1">non-specific serine/threonine protein kinase</fullName>
        <ecNumber evidence="1">2.7.11.1</ecNumber>
    </recommendedName>
</protein>
<dbReference type="PROSITE" id="PS50011">
    <property type="entry name" value="PROTEIN_KINASE_DOM"/>
    <property type="match status" value="1"/>
</dbReference>
<evidence type="ECO:0000256" key="5">
    <source>
        <dbReference type="ARBA" id="ARBA00022777"/>
    </source>
</evidence>
<dbReference type="Gene3D" id="1.10.510.10">
    <property type="entry name" value="Transferase(Phosphotransferase) domain 1"/>
    <property type="match status" value="1"/>
</dbReference>
<evidence type="ECO:0000313" key="13">
    <source>
        <dbReference type="EMBL" id="MDI5963563.1"/>
    </source>
</evidence>
<evidence type="ECO:0000256" key="6">
    <source>
        <dbReference type="ARBA" id="ARBA00022840"/>
    </source>
</evidence>
<feature type="domain" description="PASTA" evidence="12">
    <location>
        <begin position="390"/>
        <end position="452"/>
    </location>
</feature>
<accession>A0ABT6VYL8</accession>
<feature type="domain" description="PASTA" evidence="12">
    <location>
        <begin position="453"/>
        <end position="520"/>
    </location>
</feature>
<keyword evidence="10" id="KW-0472">Membrane</keyword>
<evidence type="ECO:0000256" key="4">
    <source>
        <dbReference type="ARBA" id="ARBA00022741"/>
    </source>
</evidence>
<feature type="region of interest" description="Disordered" evidence="9">
    <location>
        <begin position="294"/>
        <end position="319"/>
    </location>
</feature>
<comment type="catalytic activity">
    <reaction evidence="7">
        <text>L-threonyl-[protein] + ATP = O-phospho-L-threonyl-[protein] + ADP + H(+)</text>
        <dbReference type="Rhea" id="RHEA:46608"/>
        <dbReference type="Rhea" id="RHEA-COMP:11060"/>
        <dbReference type="Rhea" id="RHEA-COMP:11605"/>
        <dbReference type="ChEBI" id="CHEBI:15378"/>
        <dbReference type="ChEBI" id="CHEBI:30013"/>
        <dbReference type="ChEBI" id="CHEBI:30616"/>
        <dbReference type="ChEBI" id="CHEBI:61977"/>
        <dbReference type="ChEBI" id="CHEBI:456216"/>
        <dbReference type="EC" id="2.7.11.1"/>
    </reaction>
</comment>
<dbReference type="PROSITE" id="PS00108">
    <property type="entry name" value="PROTEIN_KINASE_ST"/>
    <property type="match status" value="1"/>
</dbReference>
<keyword evidence="10" id="KW-1133">Transmembrane helix</keyword>
<sequence>MDTTIKDPLVGQALDGRYLIESRIAVGGMATVYRAVDTRLDRLLAVKVMHPALAADSAFVDRFIREAKSVARLDHPNVVNVFDQGNDGTHVYLAMEYVAGCTLRDVLRERGALQPRAALDIAEPVLAALGAAHRAGLVHRDMKPENVLIGDDGRVKVADFGLVRAVGTDTTSSTGSVLGTVSYLAPEQIQDGVADQRSDVYACAILLYEMLTGAKPHSGGTPAAVLYQHLHEDVPPPSGLVPGLAPALDTLVAMAASRDPGRRPADAVEMLAVVQDVRAALSDEQLDAVPATAFPAGAPADAEGTTVLPRTPGALPDEAGRRLNHTTRMQLPPDLIRADDGADDGPAAAAGGHRAAPARSRRGPVALLVALVVLLGGGAVVWYVSAGQFTNVPAVLAISQARAEQRLRSAGLGAHVSQAYSETAAKGTVISTDPGPGGRIRGNGVVDLVVSRGPQRIDVPRLAGLPLAKARQRVTAAGLTPGTVSKVFDANVPAGSVVSTTPAAGTPRRTGDAIALTVSRGAAVPVPDVVGSTVSDAEQALQAAGLKADVSGTPVYSDNVPKDSVAQESPGAGGKLAKGDTVRLSVSKGQQLFKVPDVTGESTDDAKSALKKAGFQVSVINLFFTGTVFNESPGGGSMQPKNTTITLWAR</sequence>
<evidence type="ECO:0000256" key="10">
    <source>
        <dbReference type="SAM" id="Phobius"/>
    </source>
</evidence>
<comment type="catalytic activity">
    <reaction evidence="8">
        <text>L-seryl-[protein] + ATP = O-phospho-L-seryl-[protein] + ADP + H(+)</text>
        <dbReference type="Rhea" id="RHEA:17989"/>
        <dbReference type="Rhea" id="RHEA-COMP:9863"/>
        <dbReference type="Rhea" id="RHEA-COMP:11604"/>
        <dbReference type="ChEBI" id="CHEBI:15378"/>
        <dbReference type="ChEBI" id="CHEBI:29999"/>
        <dbReference type="ChEBI" id="CHEBI:30616"/>
        <dbReference type="ChEBI" id="CHEBI:83421"/>
        <dbReference type="ChEBI" id="CHEBI:456216"/>
        <dbReference type="EC" id="2.7.11.1"/>
    </reaction>
</comment>
<organism evidence="13 14">
    <name type="scientific">Streptantibioticus silvisoli</name>
    <dbReference type="NCBI Taxonomy" id="2705255"/>
    <lineage>
        <taxon>Bacteria</taxon>
        <taxon>Bacillati</taxon>
        <taxon>Actinomycetota</taxon>
        <taxon>Actinomycetes</taxon>
        <taxon>Kitasatosporales</taxon>
        <taxon>Streptomycetaceae</taxon>
        <taxon>Streptantibioticus</taxon>
    </lineage>
</organism>
<dbReference type="SUPFAM" id="SSF56112">
    <property type="entry name" value="Protein kinase-like (PK-like)"/>
    <property type="match status" value="1"/>
</dbReference>
<dbReference type="EC" id="2.7.11.1" evidence="1"/>
<name>A0ABT6VYL8_9ACTN</name>
<proteinExistence type="predicted"/>
<keyword evidence="2" id="KW-0723">Serine/threonine-protein kinase</keyword>
<dbReference type="RefSeq" id="WP_271322901.1">
    <property type="nucleotide sequence ID" value="NZ_JAAGKO020000015.1"/>
</dbReference>
<evidence type="ECO:0000313" key="14">
    <source>
        <dbReference type="Proteomes" id="UP001156398"/>
    </source>
</evidence>
<dbReference type="Gene3D" id="3.30.10.20">
    <property type="match status" value="4"/>
</dbReference>
<keyword evidence="5 13" id="KW-0418">Kinase</keyword>
<dbReference type="CDD" id="cd14014">
    <property type="entry name" value="STKc_PknB_like"/>
    <property type="match status" value="1"/>
</dbReference>
<evidence type="ECO:0000256" key="3">
    <source>
        <dbReference type="ARBA" id="ARBA00022679"/>
    </source>
</evidence>
<evidence type="ECO:0000256" key="7">
    <source>
        <dbReference type="ARBA" id="ARBA00047899"/>
    </source>
</evidence>
<keyword evidence="10" id="KW-0812">Transmembrane</keyword>
<gene>
    <name evidence="13" type="primary">pknB</name>
    <name evidence="13" type="ORF">POF43_012705</name>
</gene>
<dbReference type="GO" id="GO:0016301">
    <property type="term" value="F:kinase activity"/>
    <property type="evidence" value="ECO:0007669"/>
    <property type="project" value="UniProtKB-KW"/>
</dbReference>
<reference evidence="13 14" key="1">
    <citation type="submission" date="2023-05" db="EMBL/GenBank/DDBJ databases">
        <title>Streptantibioticus silvisoli sp. nov., acidotolerant actinomycetes 1 from pine litter.</title>
        <authorList>
            <person name="Swiecimska M."/>
            <person name="Golinska P."/>
            <person name="Sangal V."/>
            <person name="Wachnowicz B."/>
            <person name="Goodfellow M."/>
        </authorList>
    </citation>
    <scope>NUCLEOTIDE SEQUENCE [LARGE SCALE GENOMIC DNA]</scope>
    <source>
        <strain evidence="13 14">SL54</strain>
    </source>
</reference>
<dbReference type="NCBIfam" id="NF033483">
    <property type="entry name" value="PknB_PASTA_kin"/>
    <property type="match status" value="1"/>
</dbReference>
<evidence type="ECO:0000256" key="1">
    <source>
        <dbReference type="ARBA" id="ARBA00012513"/>
    </source>
</evidence>
<dbReference type="PANTHER" id="PTHR43289:SF34">
    <property type="entry name" value="SERINE_THREONINE-PROTEIN KINASE YBDM-RELATED"/>
    <property type="match status" value="1"/>
</dbReference>
<dbReference type="Pfam" id="PF03793">
    <property type="entry name" value="PASTA"/>
    <property type="match status" value="4"/>
</dbReference>
<feature type="domain" description="PASTA" evidence="12">
    <location>
        <begin position="521"/>
        <end position="588"/>
    </location>
</feature>
<feature type="region of interest" description="Disordered" evidence="9">
    <location>
        <begin position="337"/>
        <end position="356"/>
    </location>
</feature>
<evidence type="ECO:0000256" key="2">
    <source>
        <dbReference type="ARBA" id="ARBA00022527"/>
    </source>
</evidence>
<dbReference type="EMBL" id="JAAGKO020000015">
    <property type="protein sequence ID" value="MDI5963563.1"/>
    <property type="molecule type" value="Genomic_DNA"/>
</dbReference>
<keyword evidence="4" id="KW-0547">Nucleotide-binding</keyword>
<keyword evidence="14" id="KW-1185">Reference proteome</keyword>
<dbReference type="InterPro" id="IPR008271">
    <property type="entry name" value="Ser/Thr_kinase_AS"/>
</dbReference>
<evidence type="ECO:0000256" key="9">
    <source>
        <dbReference type="SAM" id="MobiDB-lite"/>
    </source>
</evidence>
<dbReference type="Gene3D" id="3.30.200.20">
    <property type="entry name" value="Phosphorylase Kinase, domain 1"/>
    <property type="match status" value="1"/>
</dbReference>
<comment type="caution">
    <text evidence="13">The sequence shown here is derived from an EMBL/GenBank/DDBJ whole genome shotgun (WGS) entry which is preliminary data.</text>
</comment>
<feature type="domain" description="PASTA" evidence="12">
    <location>
        <begin position="589"/>
        <end position="650"/>
    </location>
</feature>
<dbReference type="SUPFAM" id="SSF54184">
    <property type="entry name" value="Penicillin-binding protein 2x (pbp-2x), c-terminal domain"/>
    <property type="match status" value="2"/>
</dbReference>
<dbReference type="InterPro" id="IPR000719">
    <property type="entry name" value="Prot_kinase_dom"/>
</dbReference>
<dbReference type="Pfam" id="PF00069">
    <property type="entry name" value="Pkinase"/>
    <property type="match status" value="1"/>
</dbReference>
<dbReference type="Proteomes" id="UP001156398">
    <property type="component" value="Unassembled WGS sequence"/>
</dbReference>
<feature type="compositionally biased region" description="Low complexity" evidence="9">
    <location>
        <begin position="344"/>
        <end position="356"/>
    </location>
</feature>
<feature type="transmembrane region" description="Helical" evidence="10">
    <location>
        <begin position="365"/>
        <end position="384"/>
    </location>
</feature>
<dbReference type="PANTHER" id="PTHR43289">
    <property type="entry name" value="MITOGEN-ACTIVATED PROTEIN KINASE KINASE KINASE 20-RELATED"/>
    <property type="match status" value="1"/>
</dbReference>
<dbReference type="SMART" id="SM00220">
    <property type="entry name" value="S_TKc"/>
    <property type="match status" value="1"/>
</dbReference>